<sequence>MPVLSVIVPVYNVERYLGACLDSLRGQTLGDLEIVVVDDGSPDDSARIAAEHAERDPRVRLVRQDNAGLGAARNTGIRHAGGEFLAFVDSDDAIPPYAFGAMVAGLRESGSDFATGNVHRYNELGSSQSPMHRRIFRHAAVGTHVTRRENLLTDRLATNKVWRRDFWDRHGLAFPEGVLYEDISVAIPAHFLASAVDVHTAPVYLWRERPGDDPSITQDRLHPKGLRDRYRAVRATADFLAGHARPRDRMRWDAIALGSDLRIFLQLLGDADDAFRTLFCDLAEEYMRRGHPRALTRLPAFERLKWHLVRRRDIDRLLHVLAFERDGGHRRVRAVRHGLRFYGDYPFKDDRRARVPRRVFRLDDELVLRQKAERLAWEDGRLVVEGRVCLKHLRPNRRYQQFVRAHAVDTATGRRHRLQVETLLAAEYPAAPGDAGARHDWGGYRVTVDPRDLAGRSAPRAGEWRIELTVLNRGITRTAALAHPVAGAPRRPEAAEVGPGLTARPVWTGGLRLLVSDGSAAVTGHTLHGGDLVLEGVLADPPPGAALRLRRLPGDRTLELPLEVGAEGRFRCPVPVDTLAEGFEERRRASGGPAVGERWEVRVVGATGAAGGDHRTAPRALTLGGAEAHPHLYGDHCLAVEEDQRGSALIHVSVPQPRLEAAHWDERVLVLRGTLPGGGDSADEHSLVIKAKGRHEEVAFPMAMDGEAFEARVPVDAVPHLAGTLPLASGSYRLFMRADGDRAHDGPLPHLIPVRAAPVLLGALPAAHDAPECPAVLDAADRTAPVLTVGPALLPEERGSRAQKRLREEVYPGLRGLRIRSQVYFESYSGKQYSDSPRVISEELRRRRVAAPSLWLVRDRQVRTPPGLRPVPHAGREYFEALATSEVIVTNAHLPQWFDKREGQRIVQTWHGSMLKRIGFDIENVRFASHDASYHERLAREVGQWDYLVSPSPWATPILRRAFRFEGTVLETGYPRNDIFHSPEREETARRVRARLGLPEGKKVVLYAPTWRDDKFYSPGKYKLDLRLDIERMRGALGGEHVLLVRRHPNIVDRVPGAGGGFVRDVSAYPEVQELFLVADVLVTDYSSLMFDFANTGRPMLFYTYDLEEYRDRLRGFYFDFEEVAPGPLIRDQDGLVEAVRAADAVRLDHRDRYDAFVERFCPLDDGKAAARVVDAVFGGGAAPLPGQRTAGADAPEDAGLKDR</sequence>
<dbReference type="Gene3D" id="3.40.50.11820">
    <property type="match status" value="1"/>
</dbReference>
<proteinExistence type="inferred from homology"/>
<protein>
    <submittedName>
        <fullName evidence="9">CDP-glycerol:glycerophosphate glycerophosphotransferase</fullName>
    </submittedName>
</protein>
<dbReference type="InterPro" id="IPR007554">
    <property type="entry name" value="Glycerophosphate_synth"/>
</dbReference>
<comment type="similarity">
    <text evidence="2">Belongs to the CDP-glycerol glycerophosphotransferase family.</text>
</comment>
<dbReference type="Gene3D" id="3.90.550.10">
    <property type="entry name" value="Spore Coat Polysaccharide Biosynthesis Protein SpsA, Chain A"/>
    <property type="match status" value="1"/>
</dbReference>
<dbReference type="Proteomes" id="UP001527866">
    <property type="component" value="Unassembled WGS sequence"/>
</dbReference>
<evidence type="ECO:0000256" key="5">
    <source>
        <dbReference type="ARBA" id="ARBA00022944"/>
    </source>
</evidence>
<dbReference type="Pfam" id="PF04464">
    <property type="entry name" value="Glyphos_transf"/>
    <property type="match status" value="1"/>
</dbReference>
<evidence type="ECO:0000256" key="3">
    <source>
        <dbReference type="ARBA" id="ARBA00022475"/>
    </source>
</evidence>
<dbReference type="Gene3D" id="3.40.50.12580">
    <property type="match status" value="1"/>
</dbReference>
<evidence type="ECO:0000256" key="7">
    <source>
        <dbReference type="SAM" id="MobiDB-lite"/>
    </source>
</evidence>
<feature type="domain" description="Glycosyltransferase 2-like" evidence="8">
    <location>
        <begin position="5"/>
        <end position="134"/>
    </location>
</feature>
<dbReference type="SUPFAM" id="SSF53756">
    <property type="entry name" value="UDP-Glycosyltransferase/glycogen phosphorylase"/>
    <property type="match status" value="1"/>
</dbReference>
<evidence type="ECO:0000256" key="4">
    <source>
        <dbReference type="ARBA" id="ARBA00022679"/>
    </source>
</evidence>
<keyword evidence="5" id="KW-0777">Teichoic acid biosynthesis</keyword>
<comment type="caution">
    <text evidence="9">The sequence shown here is derived from an EMBL/GenBank/DDBJ whole genome shotgun (WGS) entry which is preliminary data.</text>
</comment>
<keyword evidence="10" id="KW-1185">Reference proteome</keyword>
<keyword evidence="6" id="KW-0472">Membrane</keyword>
<dbReference type="InterPro" id="IPR029044">
    <property type="entry name" value="Nucleotide-diphossugar_trans"/>
</dbReference>
<dbReference type="CDD" id="cd00761">
    <property type="entry name" value="Glyco_tranf_GTA_type"/>
    <property type="match status" value="1"/>
</dbReference>
<comment type="subcellular location">
    <subcellularLocation>
        <location evidence="1">Cell membrane</location>
        <topology evidence="1">Peripheral membrane protein</topology>
    </subcellularLocation>
</comment>
<dbReference type="SUPFAM" id="SSF53448">
    <property type="entry name" value="Nucleotide-diphospho-sugar transferases"/>
    <property type="match status" value="1"/>
</dbReference>
<gene>
    <name evidence="9" type="ORF">O4J56_06555</name>
</gene>
<dbReference type="RefSeq" id="WP_270684351.1">
    <property type="nucleotide sequence ID" value="NZ_JAQFWQ010000012.1"/>
</dbReference>
<dbReference type="InterPro" id="IPR051612">
    <property type="entry name" value="Teichoic_Acid_Biosynth"/>
</dbReference>
<evidence type="ECO:0000256" key="6">
    <source>
        <dbReference type="ARBA" id="ARBA00023136"/>
    </source>
</evidence>
<keyword evidence="3" id="KW-1003">Cell membrane</keyword>
<accession>A0ABT4U027</accession>
<keyword evidence="4" id="KW-0808">Transferase</keyword>
<evidence type="ECO:0000256" key="2">
    <source>
        <dbReference type="ARBA" id="ARBA00010488"/>
    </source>
</evidence>
<evidence type="ECO:0000313" key="9">
    <source>
        <dbReference type="EMBL" id="MDA2810295.1"/>
    </source>
</evidence>
<organism evidence="9 10">
    <name type="scientific">Nocardiopsis endophytica</name>
    <dbReference type="NCBI Taxonomy" id="3018445"/>
    <lineage>
        <taxon>Bacteria</taxon>
        <taxon>Bacillati</taxon>
        <taxon>Actinomycetota</taxon>
        <taxon>Actinomycetes</taxon>
        <taxon>Streptosporangiales</taxon>
        <taxon>Nocardiopsidaceae</taxon>
        <taxon>Nocardiopsis</taxon>
    </lineage>
</organism>
<dbReference type="InterPro" id="IPR043148">
    <property type="entry name" value="TagF_C"/>
</dbReference>
<dbReference type="InterPro" id="IPR043149">
    <property type="entry name" value="TagF_N"/>
</dbReference>
<dbReference type="Pfam" id="PF00535">
    <property type="entry name" value="Glycos_transf_2"/>
    <property type="match status" value="1"/>
</dbReference>
<reference evidence="9 10" key="1">
    <citation type="submission" date="2023-01" db="EMBL/GenBank/DDBJ databases">
        <title>Draft genome sequence of Nocardiopsis sp. RSe5-2 isolated from halophytes.</title>
        <authorList>
            <person name="Duangmal K."/>
            <person name="Chantavorakit T."/>
        </authorList>
    </citation>
    <scope>NUCLEOTIDE SEQUENCE [LARGE SCALE GENOMIC DNA]</scope>
    <source>
        <strain evidence="9 10">RSe5-2</strain>
    </source>
</reference>
<evidence type="ECO:0000313" key="10">
    <source>
        <dbReference type="Proteomes" id="UP001527866"/>
    </source>
</evidence>
<dbReference type="InterPro" id="IPR001173">
    <property type="entry name" value="Glyco_trans_2-like"/>
</dbReference>
<name>A0ABT4U027_9ACTN</name>
<dbReference type="PANTHER" id="PTHR37316">
    <property type="entry name" value="TEICHOIC ACID GLYCEROL-PHOSPHATE PRIMASE"/>
    <property type="match status" value="1"/>
</dbReference>
<dbReference type="EMBL" id="JAQFWQ010000012">
    <property type="protein sequence ID" value="MDA2810295.1"/>
    <property type="molecule type" value="Genomic_DNA"/>
</dbReference>
<feature type="region of interest" description="Disordered" evidence="7">
    <location>
        <begin position="1185"/>
        <end position="1204"/>
    </location>
</feature>
<evidence type="ECO:0000259" key="8">
    <source>
        <dbReference type="Pfam" id="PF00535"/>
    </source>
</evidence>
<evidence type="ECO:0000256" key="1">
    <source>
        <dbReference type="ARBA" id="ARBA00004202"/>
    </source>
</evidence>
<dbReference type="PANTHER" id="PTHR37316:SF3">
    <property type="entry name" value="TEICHOIC ACID GLYCEROL-PHOSPHATE TRANSFERASE"/>
    <property type="match status" value="1"/>
</dbReference>